<dbReference type="GO" id="GO:0004414">
    <property type="term" value="F:homoserine O-acetyltransferase activity"/>
    <property type="evidence" value="ECO:0007669"/>
    <property type="project" value="TreeGrafter"/>
</dbReference>
<dbReference type="EMBL" id="KZ819292">
    <property type="protein sequence ID" value="PWN98350.1"/>
    <property type="molecule type" value="Genomic_DNA"/>
</dbReference>
<dbReference type="GeneID" id="37269943"/>
<feature type="compositionally biased region" description="Polar residues" evidence="2">
    <location>
        <begin position="85"/>
        <end position="96"/>
    </location>
</feature>
<dbReference type="GO" id="GO:0006535">
    <property type="term" value="P:cysteine biosynthetic process from serine"/>
    <property type="evidence" value="ECO:0007669"/>
    <property type="project" value="TreeGrafter"/>
</dbReference>
<dbReference type="GO" id="GO:0009086">
    <property type="term" value="P:methionine biosynthetic process"/>
    <property type="evidence" value="ECO:0007669"/>
    <property type="project" value="TreeGrafter"/>
</dbReference>
<feature type="compositionally biased region" description="Basic and acidic residues" evidence="2">
    <location>
        <begin position="350"/>
        <end position="367"/>
    </location>
</feature>
<dbReference type="OrthoDB" id="444135at2759"/>
<dbReference type="PANTHER" id="PTHR32268">
    <property type="entry name" value="HOMOSERINE O-ACETYLTRANSFERASE"/>
    <property type="match status" value="1"/>
</dbReference>
<dbReference type="Proteomes" id="UP000245946">
    <property type="component" value="Unassembled WGS sequence"/>
</dbReference>
<dbReference type="NCBIfam" id="NF001209">
    <property type="entry name" value="PRK00175.1"/>
    <property type="match status" value="1"/>
</dbReference>
<dbReference type="Gene3D" id="3.40.50.1820">
    <property type="entry name" value="alpha/beta hydrolase"/>
    <property type="match status" value="1"/>
</dbReference>
<evidence type="ECO:0000313" key="5">
    <source>
        <dbReference type="Proteomes" id="UP000245946"/>
    </source>
</evidence>
<protein>
    <submittedName>
        <fullName evidence="4">Homoserine acetyltransferase</fullName>
    </submittedName>
</protein>
<organism evidence="4 5">
    <name type="scientific">Tilletiopsis washingtonensis</name>
    <dbReference type="NCBI Taxonomy" id="58919"/>
    <lineage>
        <taxon>Eukaryota</taxon>
        <taxon>Fungi</taxon>
        <taxon>Dikarya</taxon>
        <taxon>Basidiomycota</taxon>
        <taxon>Ustilaginomycotina</taxon>
        <taxon>Exobasidiomycetes</taxon>
        <taxon>Entylomatales</taxon>
        <taxon>Entylomatales incertae sedis</taxon>
        <taxon>Tilletiopsis</taxon>
    </lineage>
</organism>
<dbReference type="PANTHER" id="PTHR32268:SF16">
    <property type="entry name" value="SERINE O-SUCCINYLTRANSFERASE"/>
    <property type="match status" value="1"/>
</dbReference>
<feature type="region of interest" description="Disordered" evidence="2">
    <location>
        <begin position="85"/>
        <end position="104"/>
    </location>
</feature>
<dbReference type="NCBIfam" id="TIGR01392">
    <property type="entry name" value="homoserO_Ac_trn"/>
    <property type="match status" value="1"/>
</dbReference>
<dbReference type="InterPro" id="IPR000073">
    <property type="entry name" value="AB_hydrolase_1"/>
</dbReference>
<dbReference type="AlphaFoldDB" id="A0A316Z9C8"/>
<evidence type="ECO:0000256" key="2">
    <source>
        <dbReference type="SAM" id="MobiDB-lite"/>
    </source>
</evidence>
<dbReference type="RefSeq" id="XP_025598629.1">
    <property type="nucleotide sequence ID" value="XM_025742399.1"/>
</dbReference>
<gene>
    <name evidence="4" type="ORF">FA09DRAFT_329944</name>
</gene>
<dbReference type="GO" id="GO:0009001">
    <property type="term" value="F:serine O-acetyltransferase activity"/>
    <property type="evidence" value="ECO:0007669"/>
    <property type="project" value="TreeGrafter"/>
</dbReference>
<proteinExistence type="inferred from homology"/>
<feature type="region of interest" description="Disordered" evidence="2">
    <location>
        <begin position="344"/>
        <end position="373"/>
    </location>
</feature>
<keyword evidence="4" id="KW-0808">Transferase</keyword>
<name>A0A316Z9C8_9BASI</name>
<dbReference type="PIRSF" id="PIRSF000443">
    <property type="entry name" value="Homoser_Ac_trans"/>
    <property type="match status" value="1"/>
</dbReference>
<sequence length="559" mass="60467">MRLGHANVAAALASAAPSSSKLVLSRQVPAASGAQRTLFTGAASPQRARLRVAAHVAARRALSTPSFPCVDANEARTARLLAQGPSLQPASASPTAVDSGPEPMYGAPRGYKTFACEESMSLDYGGELPRFDIAYETWGTLSPAADNAILLHTGLSASSHAASTPSHPTPGWWEAFIGPGKPIDTDRYFVICTNVIGGCYGSTGPSSPHPLDPAGRPYASRFPILTLFDMLRAQFRLLDHLGIQRLYASVGSSMGGMQSVAACHMHPDRVARVVSISGCARSAPASIALRYAQRSVLMADPNWNRGFYYDEGRLPPHMGMKLARQIATITYRSGPEWEQRFGRHRRLAAPRKENKASAGRVSDRSPEDQEQDPALCPDFLIETYLDHQGESFCLKYDANSLIYISKAMDLFDMSDFALADLARRRRAAAVASAADGSTAGNADQYARETSCLADEESGQGDEPRMPRRQHIHTLSSPSAHAYLPALARGLKRLSNTPTLILGAQTDILFPVEQQRELAECLRMNGNDRVRYYEIDAPHGHDSFLIDVANVGGALKGFLD</sequence>
<reference evidence="4 5" key="1">
    <citation type="journal article" date="2018" name="Mol. Biol. Evol.">
        <title>Broad Genomic Sampling Reveals a Smut Pathogenic Ancestry of the Fungal Clade Ustilaginomycotina.</title>
        <authorList>
            <person name="Kijpornyongpan T."/>
            <person name="Mondo S.J."/>
            <person name="Barry K."/>
            <person name="Sandor L."/>
            <person name="Lee J."/>
            <person name="Lipzen A."/>
            <person name="Pangilinan J."/>
            <person name="LaButti K."/>
            <person name="Hainaut M."/>
            <person name="Henrissat B."/>
            <person name="Grigoriev I.V."/>
            <person name="Spatafora J.W."/>
            <person name="Aime M.C."/>
        </authorList>
    </citation>
    <scope>NUCLEOTIDE SEQUENCE [LARGE SCALE GENOMIC DNA]</scope>
    <source>
        <strain evidence="4 5">MCA 4186</strain>
    </source>
</reference>
<comment type="similarity">
    <text evidence="1">Belongs to the AB hydrolase superfamily. MetX family.</text>
</comment>
<evidence type="ECO:0000256" key="1">
    <source>
        <dbReference type="ARBA" id="ARBA00006886"/>
    </source>
</evidence>
<dbReference type="GO" id="GO:0009092">
    <property type="term" value="P:homoserine metabolic process"/>
    <property type="evidence" value="ECO:0007669"/>
    <property type="project" value="TreeGrafter"/>
</dbReference>
<dbReference type="STRING" id="58919.A0A316Z9C8"/>
<dbReference type="GO" id="GO:0005739">
    <property type="term" value="C:mitochondrion"/>
    <property type="evidence" value="ECO:0007669"/>
    <property type="project" value="TreeGrafter"/>
</dbReference>
<keyword evidence="5" id="KW-1185">Reference proteome</keyword>
<evidence type="ECO:0000259" key="3">
    <source>
        <dbReference type="Pfam" id="PF00561"/>
    </source>
</evidence>
<dbReference type="InterPro" id="IPR029058">
    <property type="entry name" value="AB_hydrolase_fold"/>
</dbReference>
<feature type="domain" description="AB hydrolase-1" evidence="3">
    <location>
        <begin position="148"/>
        <end position="351"/>
    </location>
</feature>
<evidence type="ECO:0000313" key="4">
    <source>
        <dbReference type="EMBL" id="PWN98350.1"/>
    </source>
</evidence>
<dbReference type="InterPro" id="IPR008220">
    <property type="entry name" value="HAT_MetX-like"/>
</dbReference>
<dbReference type="SUPFAM" id="SSF53474">
    <property type="entry name" value="alpha/beta-Hydrolases"/>
    <property type="match status" value="1"/>
</dbReference>
<dbReference type="HAMAP" id="MF_00296">
    <property type="entry name" value="MetX_acyltransf"/>
    <property type="match status" value="1"/>
</dbReference>
<feature type="region of interest" description="Disordered" evidence="2">
    <location>
        <begin position="432"/>
        <end position="466"/>
    </location>
</feature>
<dbReference type="Pfam" id="PF00561">
    <property type="entry name" value="Abhydrolase_1"/>
    <property type="match status" value="1"/>
</dbReference>
<accession>A0A316Z9C8</accession>